<evidence type="ECO:0000313" key="7">
    <source>
        <dbReference type="Proteomes" id="UP000663862"/>
    </source>
</evidence>
<proteinExistence type="predicted"/>
<gene>
    <name evidence="5" type="ORF">HFQ381_LOCUS26683</name>
    <name evidence="6" type="ORF">QYT958_LOCUS19105</name>
    <name evidence="2" type="ORF">TIS948_LOCUS680</name>
    <name evidence="4" type="ORF">TSG867_LOCUS18552</name>
    <name evidence="3" type="ORF">UJA718_LOCUS18542</name>
</gene>
<keyword evidence="8" id="KW-1185">Reference proteome</keyword>
<reference evidence="4" key="1">
    <citation type="submission" date="2021-02" db="EMBL/GenBank/DDBJ databases">
        <authorList>
            <person name="Nowell W R."/>
        </authorList>
    </citation>
    <scope>NUCLEOTIDE SEQUENCE</scope>
</reference>
<protein>
    <submittedName>
        <fullName evidence="4">Uncharacterized protein</fullName>
    </submittedName>
</protein>
<keyword evidence="1" id="KW-1133">Transmembrane helix</keyword>
<name>A0A820TPR1_9BILA</name>
<organism evidence="4 7">
    <name type="scientific">Rotaria socialis</name>
    <dbReference type="NCBI Taxonomy" id="392032"/>
    <lineage>
        <taxon>Eukaryota</taxon>
        <taxon>Metazoa</taxon>
        <taxon>Spiralia</taxon>
        <taxon>Gnathifera</taxon>
        <taxon>Rotifera</taxon>
        <taxon>Eurotatoria</taxon>
        <taxon>Bdelloidea</taxon>
        <taxon>Philodinida</taxon>
        <taxon>Philodinidae</taxon>
        <taxon>Rotaria</taxon>
    </lineage>
</organism>
<dbReference type="EMBL" id="CAJOBQ010001243">
    <property type="protein sequence ID" value="CAF4469880.1"/>
    <property type="molecule type" value="Genomic_DNA"/>
</dbReference>
<keyword evidence="1" id="KW-0472">Membrane</keyword>
<feature type="transmembrane region" description="Helical" evidence="1">
    <location>
        <begin position="26"/>
        <end position="47"/>
    </location>
</feature>
<evidence type="ECO:0000313" key="3">
    <source>
        <dbReference type="EMBL" id="CAF4392800.1"/>
    </source>
</evidence>
<evidence type="ECO:0000313" key="4">
    <source>
        <dbReference type="EMBL" id="CAF4469880.1"/>
    </source>
</evidence>
<evidence type="ECO:0000313" key="8">
    <source>
        <dbReference type="Proteomes" id="UP000663873"/>
    </source>
</evidence>
<accession>A0A820TPR1</accession>
<keyword evidence="1" id="KW-0812">Transmembrane</keyword>
<evidence type="ECO:0000256" key="1">
    <source>
        <dbReference type="SAM" id="Phobius"/>
    </source>
</evidence>
<dbReference type="Proteomes" id="UP000663848">
    <property type="component" value="Unassembled WGS sequence"/>
</dbReference>
<comment type="caution">
    <text evidence="4">The sequence shown here is derived from an EMBL/GenBank/DDBJ whole genome shotgun (WGS) entry which is preliminary data.</text>
</comment>
<dbReference type="EMBL" id="CAJOBR010003103">
    <property type="protein sequence ID" value="CAF4723294.1"/>
    <property type="molecule type" value="Genomic_DNA"/>
</dbReference>
<dbReference type="Proteomes" id="UP000663825">
    <property type="component" value="Unassembled WGS sequence"/>
</dbReference>
<evidence type="ECO:0000313" key="6">
    <source>
        <dbReference type="EMBL" id="CAF4723294.1"/>
    </source>
</evidence>
<sequence length="168" mass="19026">MQQNTYTCACDIISHPLHFIRLPSDILIRICVLIIQPIVVLATTMSIDTSKNYRRKIYACALKNVSDHNAKVVLTYEGIPNDKGEVKHTRLDIDVEKGKTRYLSERLVTRPTYNIREVIERVDATLDNGTKLELTAPFDDVTSPTADWHFVIENNLIKSAGPTPEFGK</sequence>
<dbReference type="EMBL" id="CAJNXB010000018">
    <property type="protein sequence ID" value="CAF2985298.1"/>
    <property type="molecule type" value="Genomic_DNA"/>
</dbReference>
<evidence type="ECO:0000313" key="5">
    <source>
        <dbReference type="EMBL" id="CAF4486423.1"/>
    </source>
</evidence>
<dbReference type="EMBL" id="CAJOBP010003166">
    <property type="protein sequence ID" value="CAF4392800.1"/>
    <property type="molecule type" value="Genomic_DNA"/>
</dbReference>
<dbReference type="OrthoDB" id="9985122at2759"/>
<dbReference type="EMBL" id="CAJOBO010003260">
    <property type="protein sequence ID" value="CAF4486423.1"/>
    <property type="molecule type" value="Genomic_DNA"/>
</dbReference>
<dbReference type="Proteomes" id="UP000663873">
    <property type="component" value="Unassembled WGS sequence"/>
</dbReference>
<dbReference type="AlphaFoldDB" id="A0A820TPR1"/>
<dbReference type="Proteomes" id="UP000663851">
    <property type="component" value="Unassembled WGS sequence"/>
</dbReference>
<dbReference type="Proteomes" id="UP000663862">
    <property type="component" value="Unassembled WGS sequence"/>
</dbReference>
<evidence type="ECO:0000313" key="2">
    <source>
        <dbReference type="EMBL" id="CAF2985298.1"/>
    </source>
</evidence>